<dbReference type="CDD" id="cd07812">
    <property type="entry name" value="SRPBCC"/>
    <property type="match status" value="1"/>
</dbReference>
<organism evidence="1 2">
    <name type="scientific">Paenibacillus aquistagni</name>
    <dbReference type="NCBI Taxonomy" id="1852522"/>
    <lineage>
        <taxon>Bacteria</taxon>
        <taxon>Bacillati</taxon>
        <taxon>Bacillota</taxon>
        <taxon>Bacilli</taxon>
        <taxon>Bacillales</taxon>
        <taxon>Paenibacillaceae</taxon>
        <taxon>Paenibacillus</taxon>
    </lineage>
</organism>
<evidence type="ECO:0000313" key="2">
    <source>
        <dbReference type="Proteomes" id="UP000193834"/>
    </source>
</evidence>
<evidence type="ECO:0000313" key="1">
    <source>
        <dbReference type="EMBL" id="SMG42537.1"/>
    </source>
</evidence>
<dbReference type="Proteomes" id="UP000193834">
    <property type="component" value="Unassembled WGS sequence"/>
</dbReference>
<dbReference type="AlphaFoldDB" id="A0A1X7KP75"/>
<dbReference type="OrthoDB" id="2360771at2"/>
<proteinExistence type="predicted"/>
<dbReference type="InterPro" id="IPR023393">
    <property type="entry name" value="START-like_dom_sf"/>
</dbReference>
<accession>A0A1X7KP75</accession>
<keyword evidence="2" id="KW-1185">Reference proteome</keyword>
<sequence>MKWQESLDIEANIETIWRLFGWDQQQRIMPQVVENKLIEEKAGGVGTRVQQKYQEGKRIETYIVEVLEHEDTNEKKHLKIEFELAKMFRIHAVFTLYKLDERLTRFEYGGTNEGLNFIGKLMMKLGSSKRNQQVVDDFMNRVRQEALKDELQAV</sequence>
<dbReference type="Gene3D" id="3.30.530.20">
    <property type="match status" value="1"/>
</dbReference>
<dbReference type="STRING" id="1852522.SAMN06295960_2506"/>
<reference evidence="1 2" key="1">
    <citation type="submission" date="2017-04" db="EMBL/GenBank/DDBJ databases">
        <authorList>
            <person name="Afonso C.L."/>
            <person name="Miller P.J."/>
            <person name="Scott M.A."/>
            <person name="Spackman E."/>
            <person name="Goraichik I."/>
            <person name="Dimitrov K.M."/>
            <person name="Suarez D.L."/>
            <person name="Swayne D.E."/>
        </authorList>
    </citation>
    <scope>NUCLEOTIDE SEQUENCE [LARGE SCALE GENOMIC DNA]</scope>
    <source>
        <strain evidence="1 2">11</strain>
    </source>
</reference>
<evidence type="ECO:0008006" key="3">
    <source>
        <dbReference type="Google" id="ProtNLM"/>
    </source>
</evidence>
<protein>
    <recommendedName>
        <fullName evidence="3">Polyketide cyclase / dehydrase and lipid transport</fullName>
    </recommendedName>
</protein>
<dbReference type="SUPFAM" id="SSF55961">
    <property type="entry name" value="Bet v1-like"/>
    <property type="match status" value="1"/>
</dbReference>
<name>A0A1X7KP75_9BACL</name>
<gene>
    <name evidence="1" type="ORF">SAMN06295960_2506</name>
</gene>
<dbReference type="RefSeq" id="WP_085494699.1">
    <property type="nucleotide sequence ID" value="NZ_FXAZ01000003.1"/>
</dbReference>
<dbReference type="EMBL" id="FXAZ01000003">
    <property type="protein sequence ID" value="SMG42537.1"/>
    <property type="molecule type" value="Genomic_DNA"/>
</dbReference>